<protein>
    <recommendedName>
        <fullName evidence="6">Phospholipase</fullName>
    </recommendedName>
</protein>
<dbReference type="KEGG" id="ptw:TUM18999_15640"/>
<feature type="signal peptide" evidence="1">
    <location>
        <begin position="1"/>
        <end position="21"/>
    </location>
</feature>
<dbReference type="Proteomes" id="UP000509383">
    <property type="component" value="Chromosome"/>
</dbReference>
<gene>
    <name evidence="2" type="ORF">TUM18999_15640</name>
    <name evidence="3" type="ORF">TUM20286_11690</name>
</gene>
<evidence type="ECO:0000256" key="1">
    <source>
        <dbReference type="SAM" id="SignalP"/>
    </source>
</evidence>
<evidence type="ECO:0000313" key="3">
    <source>
        <dbReference type="EMBL" id="GJN51417.1"/>
    </source>
</evidence>
<evidence type="ECO:0000313" key="4">
    <source>
        <dbReference type="Proteomes" id="UP000509383"/>
    </source>
</evidence>
<proteinExistence type="predicted"/>
<organism evidence="2 4">
    <name type="scientific">Pseudomonas tohonis</name>
    <dbReference type="NCBI Taxonomy" id="2725477"/>
    <lineage>
        <taxon>Bacteria</taxon>
        <taxon>Pseudomonadati</taxon>
        <taxon>Pseudomonadota</taxon>
        <taxon>Gammaproteobacteria</taxon>
        <taxon>Pseudomonadales</taxon>
        <taxon>Pseudomonadaceae</taxon>
        <taxon>Pseudomonas</taxon>
    </lineage>
</organism>
<name>A0A6J4E0D2_9PSED</name>
<dbReference type="Proteomes" id="UP001054892">
    <property type="component" value="Unassembled WGS sequence"/>
</dbReference>
<keyword evidence="1" id="KW-0732">Signal</keyword>
<dbReference type="GO" id="GO:0016788">
    <property type="term" value="F:hydrolase activity, acting on ester bonds"/>
    <property type="evidence" value="ECO:0007669"/>
    <property type="project" value="InterPro"/>
</dbReference>
<dbReference type="AlphaFoldDB" id="A0A6J4E0D2"/>
<reference evidence="2 4" key="1">
    <citation type="submission" date="2020-05" db="EMBL/GenBank/DDBJ databases">
        <title>Characterization of novel class B3 metallo-beta-lactamase from novel Pseudomonas species.</title>
        <authorList>
            <person name="Yamada K."/>
            <person name="Aoki K."/>
            <person name="Ishii Y."/>
        </authorList>
    </citation>
    <scope>NUCLEOTIDE SEQUENCE [LARGE SCALE GENOMIC DNA]</scope>
    <source>
        <strain evidence="2 4">TUM18999</strain>
        <strain evidence="3 5">TUM20286</strain>
    </source>
</reference>
<dbReference type="InterPro" id="IPR008947">
    <property type="entry name" value="PLipase_C/P1_nuclease_dom_sf"/>
</dbReference>
<dbReference type="EMBL" id="AP023189">
    <property type="protein sequence ID" value="BCG23373.1"/>
    <property type="molecule type" value="Genomic_DNA"/>
</dbReference>
<sequence>MKRLLLVLSCLIACAPATLLAWSNHSLGTWLALADLEELRQAEPVQVESLEAFLAAEGVALEQLLDEQEAFAREHFPGYPARPDDLRWLPDSTGDRRRAFLMALRVNPEIRLASFVQALPGLQLPDHRFLGAEQVLVFRKLNLWNEWRFIAVEPGERLNPLAVLASAADEPDYGHDINLFSDNPGEVGARYGFGTQPFGDARFEYSSQAPFHIGYYHESALIYRAAPFLARTYPEMRVQQYLGLARFAFESGHDYWGYRFLGWALHYVQDLTQPYHSKALPGENTATLMWTAIKAALGYTADKEAAIERVATRHTEVEKYQADWLRRLLREGSNDSPLLAAYRDRSVDGDYPPFDLGYLRDVVSLEAYDAADGFDERIGAWLAKGQPGADFSQGNQLKPPASDPELDAVLVQLIRHFSGHSRNLVRTTLRSP</sequence>
<evidence type="ECO:0000313" key="5">
    <source>
        <dbReference type="Proteomes" id="UP001054892"/>
    </source>
</evidence>
<dbReference type="Gene3D" id="1.10.575.10">
    <property type="entry name" value="P1 Nuclease"/>
    <property type="match status" value="1"/>
</dbReference>
<accession>A0A6J4E0D2</accession>
<dbReference type="SUPFAM" id="SSF48537">
    <property type="entry name" value="Phospholipase C/P1 nuclease"/>
    <property type="match status" value="1"/>
</dbReference>
<evidence type="ECO:0000313" key="2">
    <source>
        <dbReference type="EMBL" id="BCG23373.1"/>
    </source>
</evidence>
<feature type="chain" id="PRO_5027024156" description="Phospholipase" evidence="1">
    <location>
        <begin position="22"/>
        <end position="432"/>
    </location>
</feature>
<dbReference type="EMBL" id="BQKM01000002">
    <property type="protein sequence ID" value="GJN51417.1"/>
    <property type="molecule type" value="Genomic_DNA"/>
</dbReference>
<keyword evidence="5" id="KW-1185">Reference proteome</keyword>
<evidence type="ECO:0008006" key="6">
    <source>
        <dbReference type="Google" id="ProtNLM"/>
    </source>
</evidence>